<dbReference type="InterPro" id="IPR045854">
    <property type="entry name" value="NO2/SO3_Rdtase_4Fe4S_sf"/>
</dbReference>
<feature type="domain" description="Nitrite/sulphite reductase 4Fe-4S" evidence="16">
    <location>
        <begin position="14"/>
        <end position="71"/>
    </location>
</feature>
<dbReference type="Pfam" id="PF01077">
    <property type="entry name" value="NIR_SIR"/>
    <property type="match status" value="1"/>
</dbReference>
<name>A0AAV1RC67_9ROSI</name>
<dbReference type="InterPro" id="IPR006067">
    <property type="entry name" value="NO2/SO3_Rdtase_4Fe4S_dom"/>
</dbReference>
<evidence type="ECO:0000256" key="14">
    <source>
        <dbReference type="ARBA" id="ARBA00023180"/>
    </source>
</evidence>
<feature type="domain" description="Subtilisin-like protease fibronectin type-III" evidence="18">
    <location>
        <begin position="622"/>
        <end position="717"/>
    </location>
</feature>
<comment type="similarity">
    <text evidence="5">Belongs to the peptidase S8 family.</text>
</comment>
<evidence type="ECO:0000256" key="5">
    <source>
        <dbReference type="ARBA" id="ARBA00011073"/>
    </source>
</evidence>
<dbReference type="EMBL" id="CAWUPB010000913">
    <property type="protein sequence ID" value="CAK7331058.1"/>
    <property type="molecule type" value="Genomic_DNA"/>
</dbReference>
<dbReference type="InterPro" id="IPR000209">
    <property type="entry name" value="Peptidase_S8/S53_dom"/>
</dbReference>
<dbReference type="GO" id="GO:0020037">
    <property type="term" value="F:heme binding"/>
    <property type="evidence" value="ECO:0007669"/>
    <property type="project" value="InterPro"/>
</dbReference>
<sequence>MSICSRFPRLAEPLGYVPEEDILYAVKAIVVTQRENRRRDDRKYSRMKYLIISWGIEKFRSVVEQYYGKKFEPSRELPEWEFESYLGWHEQGDGGLFCELHVDSGRNIILCGIRKAWKRRITTALAQAGLLQPKYVDPLKLTAMACPALPLCPLAITEAERGIPDIFKRVRVVFEKVGLKSNESVVIRATGCPSGCARPYMAELGFVGDGPNSYQSYIVYLGSHAHGPRVSKADIDAVADSHQEFIGSYLGSSEKARDTIIYSYDRHINGFAAMLEEEEAAEIARHLKVVSVFLNWGRKLHTTHSWDFMLLEKNSVVYPSSLWKRARFGEDSIIANLDTAKAANASVADALLCKPGSLDHEKAKGKILVCLRGETGRMDKGYQAALVGATGMILCNDKASGNEIIADLHVLPASEITYTDGLAVFAYINSTDHPLGYISAPTAKLGTQSTPFMAAFSSRGPNAVTPEMLKPDITAPGVNIIAAISEAVSPTNLDFDKRKSPFITESGTSMSCPHVAGVVGLLRTLHPDWSPAAIRSAIMTTARTRANTMTPMIDGRESLKATPFSYGAGHIRPNCTRDPGLVYGLSINDYLDFLCTSRYNSTMIEPFADGPYKCPELASIFDFNNSSITVNLVRNSMSVIRKVKNVGLPGTYAVHVREPYGILISVEPNILTFENTGDEKSFKVTFEAKWYGAAKEYEFGSLSWTDGRRYVRSPIVVAFGDND</sequence>
<evidence type="ECO:0000259" key="15">
    <source>
        <dbReference type="Pfam" id="PF00082"/>
    </source>
</evidence>
<keyword evidence="8" id="KW-0479">Metal-binding</keyword>
<dbReference type="InterPro" id="IPR037045">
    <property type="entry name" value="S8pro/Inhibitor_I9_sf"/>
</dbReference>
<comment type="cofactor">
    <cofactor evidence="2">
        <name>[4Fe-4S] cluster</name>
        <dbReference type="ChEBI" id="CHEBI:49883"/>
    </cofactor>
</comment>
<dbReference type="SUPFAM" id="SSF52025">
    <property type="entry name" value="PA domain"/>
    <property type="match status" value="1"/>
</dbReference>
<dbReference type="InterPro" id="IPR023828">
    <property type="entry name" value="Peptidase_S8_Ser-AS"/>
</dbReference>
<dbReference type="InterPro" id="IPR041469">
    <property type="entry name" value="Subtilisin-like_FN3"/>
</dbReference>
<keyword evidence="20" id="KW-1185">Reference proteome</keyword>
<keyword evidence="7" id="KW-0645">Protease</keyword>
<evidence type="ECO:0000256" key="7">
    <source>
        <dbReference type="ARBA" id="ARBA00022670"/>
    </source>
</evidence>
<gene>
    <name evidence="19" type="ORF">DCAF_LOCUS8276</name>
</gene>
<evidence type="ECO:0000256" key="4">
    <source>
        <dbReference type="ARBA" id="ARBA00010429"/>
    </source>
</evidence>
<evidence type="ECO:0000259" key="17">
    <source>
        <dbReference type="Pfam" id="PF05922"/>
    </source>
</evidence>
<evidence type="ECO:0000259" key="16">
    <source>
        <dbReference type="Pfam" id="PF01077"/>
    </source>
</evidence>
<dbReference type="FunFam" id="3.30.70.80:FF:000002">
    <property type="entry name" value="Subtilisin-like protease SBT5.3"/>
    <property type="match status" value="1"/>
</dbReference>
<evidence type="ECO:0000256" key="3">
    <source>
        <dbReference type="ARBA" id="ARBA00004613"/>
    </source>
</evidence>
<evidence type="ECO:0000256" key="2">
    <source>
        <dbReference type="ARBA" id="ARBA00001966"/>
    </source>
</evidence>
<keyword evidence="6" id="KW-0004">4Fe-4S</keyword>
<protein>
    <submittedName>
        <fullName evidence="19">Uncharacterized protein</fullName>
    </submittedName>
</protein>
<organism evidence="19 20">
    <name type="scientific">Dovyalis caffra</name>
    <dbReference type="NCBI Taxonomy" id="77055"/>
    <lineage>
        <taxon>Eukaryota</taxon>
        <taxon>Viridiplantae</taxon>
        <taxon>Streptophyta</taxon>
        <taxon>Embryophyta</taxon>
        <taxon>Tracheophyta</taxon>
        <taxon>Spermatophyta</taxon>
        <taxon>Magnoliopsida</taxon>
        <taxon>eudicotyledons</taxon>
        <taxon>Gunneridae</taxon>
        <taxon>Pentapetalae</taxon>
        <taxon>rosids</taxon>
        <taxon>fabids</taxon>
        <taxon>Malpighiales</taxon>
        <taxon>Salicaceae</taxon>
        <taxon>Flacourtieae</taxon>
        <taxon>Dovyalis</taxon>
    </lineage>
</organism>
<keyword evidence="14" id="KW-0325">Glycoprotein</keyword>
<dbReference type="Gene3D" id="3.30.413.10">
    <property type="entry name" value="Sulfite Reductase Hemoprotein, domain 1"/>
    <property type="match status" value="1"/>
</dbReference>
<dbReference type="InterPro" id="IPR010259">
    <property type="entry name" value="S8pro/Inhibitor_I9"/>
</dbReference>
<dbReference type="PANTHER" id="PTHR10795">
    <property type="entry name" value="PROPROTEIN CONVERTASE SUBTILISIN/KEXIN"/>
    <property type="match status" value="1"/>
</dbReference>
<dbReference type="GO" id="GO:0051539">
    <property type="term" value="F:4 iron, 4 sulfur cluster binding"/>
    <property type="evidence" value="ECO:0007669"/>
    <property type="project" value="UniProtKB-KW"/>
</dbReference>
<evidence type="ECO:0000256" key="13">
    <source>
        <dbReference type="ARBA" id="ARBA00023014"/>
    </source>
</evidence>
<dbReference type="PROSITE" id="PS00365">
    <property type="entry name" value="NIR_SIR"/>
    <property type="match status" value="1"/>
</dbReference>
<dbReference type="GO" id="GO:0046872">
    <property type="term" value="F:metal ion binding"/>
    <property type="evidence" value="ECO:0007669"/>
    <property type="project" value="UniProtKB-KW"/>
</dbReference>
<comment type="caution">
    <text evidence="19">The sequence shown here is derived from an EMBL/GenBank/DDBJ whole genome shotgun (WGS) entry which is preliminary data.</text>
</comment>
<evidence type="ECO:0000313" key="19">
    <source>
        <dbReference type="EMBL" id="CAK7331058.1"/>
    </source>
</evidence>
<dbReference type="InterPro" id="IPR006066">
    <property type="entry name" value="NO2/SO3_Rdtase_FeS/sirohaem_BS"/>
</dbReference>
<feature type="domain" description="Inhibitor I9" evidence="17">
    <location>
        <begin position="216"/>
        <end position="301"/>
    </location>
</feature>
<dbReference type="AlphaFoldDB" id="A0AAV1RC67"/>
<proteinExistence type="inferred from homology"/>
<comment type="similarity">
    <text evidence="4">Belongs to the nitrite and sulfite reductase 4Fe-4S domain family.</text>
</comment>
<dbReference type="Proteomes" id="UP001314170">
    <property type="component" value="Unassembled WGS sequence"/>
</dbReference>
<evidence type="ECO:0000256" key="6">
    <source>
        <dbReference type="ARBA" id="ARBA00022485"/>
    </source>
</evidence>
<keyword evidence="10" id="KW-0378">Hydrolase</keyword>
<evidence type="ECO:0000256" key="8">
    <source>
        <dbReference type="ARBA" id="ARBA00022723"/>
    </source>
</evidence>
<dbReference type="Pfam" id="PF05922">
    <property type="entry name" value="Inhibitor_I9"/>
    <property type="match status" value="1"/>
</dbReference>
<evidence type="ECO:0000256" key="12">
    <source>
        <dbReference type="ARBA" id="ARBA00023004"/>
    </source>
</evidence>
<dbReference type="GO" id="GO:0004252">
    <property type="term" value="F:serine-type endopeptidase activity"/>
    <property type="evidence" value="ECO:0007669"/>
    <property type="project" value="InterPro"/>
</dbReference>
<dbReference type="Pfam" id="PF17766">
    <property type="entry name" value="fn3_6"/>
    <property type="match status" value="1"/>
</dbReference>
<dbReference type="InterPro" id="IPR045051">
    <property type="entry name" value="SBT"/>
</dbReference>
<dbReference type="PROSITE" id="PS00138">
    <property type="entry name" value="SUBTILASE_SER"/>
    <property type="match status" value="1"/>
</dbReference>
<dbReference type="Gene3D" id="3.50.30.30">
    <property type="match status" value="1"/>
</dbReference>
<reference evidence="19 20" key="1">
    <citation type="submission" date="2024-01" db="EMBL/GenBank/DDBJ databases">
        <authorList>
            <person name="Waweru B."/>
        </authorList>
    </citation>
    <scope>NUCLEOTIDE SEQUENCE [LARGE SCALE GENOMIC DNA]</scope>
</reference>
<dbReference type="Gene3D" id="3.30.70.80">
    <property type="entry name" value="Peptidase S8 propeptide/proteinase inhibitor I9"/>
    <property type="match status" value="1"/>
</dbReference>
<evidence type="ECO:0000256" key="1">
    <source>
        <dbReference type="ARBA" id="ARBA00001929"/>
    </source>
</evidence>
<evidence type="ECO:0000259" key="18">
    <source>
        <dbReference type="Pfam" id="PF17766"/>
    </source>
</evidence>
<comment type="subcellular location">
    <subcellularLocation>
        <location evidence="3">Secreted</location>
    </subcellularLocation>
</comment>
<accession>A0AAV1RC67</accession>
<dbReference type="GO" id="GO:0009610">
    <property type="term" value="P:response to symbiotic fungus"/>
    <property type="evidence" value="ECO:0007669"/>
    <property type="project" value="UniProtKB-ARBA"/>
</dbReference>
<dbReference type="Gene3D" id="3.40.50.200">
    <property type="entry name" value="Peptidase S8/S53 domain"/>
    <property type="match status" value="1"/>
</dbReference>
<evidence type="ECO:0000256" key="11">
    <source>
        <dbReference type="ARBA" id="ARBA00022825"/>
    </source>
</evidence>
<dbReference type="GO" id="GO:0006508">
    <property type="term" value="P:proteolysis"/>
    <property type="evidence" value="ECO:0007669"/>
    <property type="project" value="UniProtKB-KW"/>
</dbReference>
<dbReference type="GO" id="GO:0016491">
    <property type="term" value="F:oxidoreductase activity"/>
    <property type="evidence" value="ECO:0007669"/>
    <property type="project" value="InterPro"/>
</dbReference>
<dbReference type="Pfam" id="PF00082">
    <property type="entry name" value="Peptidase_S8"/>
    <property type="match status" value="1"/>
</dbReference>
<dbReference type="SUPFAM" id="SSF56014">
    <property type="entry name" value="Nitrite and sulphite reductase 4Fe-4S domain-like"/>
    <property type="match status" value="2"/>
</dbReference>
<evidence type="ECO:0000313" key="20">
    <source>
        <dbReference type="Proteomes" id="UP001314170"/>
    </source>
</evidence>
<dbReference type="SUPFAM" id="SSF52743">
    <property type="entry name" value="Subtilisin-like"/>
    <property type="match status" value="1"/>
</dbReference>
<dbReference type="InterPro" id="IPR036852">
    <property type="entry name" value="Peptidase_S8/S53_dom_sf"/>
</dbReference>
<keyword evidence="12" id="KW-0408">Iron</keyword>
<evidence type="ECO:0000256" key="9">
    <source>
        <dbReference type="ARBA" id="ARBA00022729"/>
    </source>
</evidence>
<evidence type="ECO:0000256" key="10">
    <source>
        <dbReference type="ARBA" id="ARBA00022801"/>
    </source>
</evidence>
<dbReference type="InterPro" id="IPR046450">
    <property type="entry name" value="PA_dom_sf"/>
</dbReference>
<keyword evidence="9" id="KW-0732">Signal</keyword>
<keyword evidence="13" id="KW-0411">Iron-sulfur</keyword>
<feature type="domain" description="Peptidase S8/S53" evidence="15">
    <location>
        <begin position="416"/>
        <end position="549"/>
    </location>
</feature>
<dbReference type="GO" id="GO:0005576">
    <property type="term" value="C:extracellular region"/>
    <property type="evidence" value="ECO:0007669"/>
    <property type="project" value="UniProtKB-SubCell"/>
</dbReference>
<dbReference type="PRINTS" id="PR00397">
    <property type="entry name" value="SIROHAEM"/>
</dbReference>
<comment type="cofactor">
    <cofactor evidence="1">
        <name>siroheme</name>
        <dbReference type="ChEBI" id="CHEBI:60052"/>
    </cofactor>
</comment>
<dbReference type="Gene3D" id="2.60.40.2310">
    <property type="match status" value="1"/>
</dbReference>
<keyword evidence="11" id="KW-0720">Serine protease</keyword>